<protein>
    <submittedName>
        <fullName evidence="2">Cbb3-type cytochrome oxidase assembly protein CcoS</fullName>
    </submittedName>
</protein>
<evidence type="ECO:0000313" key="2">
    <source>
        <dbReference type="EMBL" id="PQA72747.1"/>
    </source>
</evidence>
<dbReference type="RefSeq" id="WP_104756501.1">
    <property type="nucleotide sequence ID" value="NZ_JAGSIC010000002.1"/>
</dbReference>
<dbReference type="Proteomes" id="UP000238493">
    <property type="component" value="Unassembled WGS sequence"/>
</dbReference>
<sequence length="57" mass="6244">MSGLIFLIPIALFLGLLGLVAFLWSLKNGQYDDLDGAANRILLDDETSPLSKSRVDH</sequence>
<reference evidence="2 3" key="1">
    <citation type="submission" date="2018-02" db="EMBL/GenBank/DDBJ databases">
        <title>Draft genome sequence of Ochrobactrum oryzae found in Brazil.</title>
        <authorList>
            <person name="Cerdeira L."/>
            <person name="Andrade F."/>
            <person name="Zacariotto T."/>
            <person name="Barbosa B."/>
            <person name="Santos S."/>
            <person name="Cassetari V."/>
            <person name="Lincopan N."/>
        </authorList>
    </citation>
    <scope>NUCLEOTIDE SEQUENCE [LARGE SCALE GENOMIC DNA]</scope>
    <source>
        <strain evidence="2 3">OA447</strain>
    </source>
</reference>
<feature type="transmembrane region" description="Helical" evidence="1">
    <location>
        <begin position="6"/>
        <end position="26"/>
    </location>
</feature>
<keyword evidence="1" id="KW-0472">Membrane</keyword>
<dbReference type="InterPro" id="IPR004714">
    <property type="entry name" value="Cyt_oxidase_maturation_cbb3"/>
</dbReference>
<name>A0A2S7IXK6_9HYPH</name>
<keyword evidence="1" id="KW-0812">Transmembrane</keyword>
<accession>A0A2S7IXK6</accession>
<dbReference type="OrthoDB" id="9802763at2"/>
<keyword evidence="1" id="KW-1133">Transmembrane helix</keyword>
<gene>
    <name evidence="2" type="primary">ccoS</name>
    <name evidence="2" type="ORF">C3731_15345</name>
</gene>
<keyword evidence="3" id="KW-1185">Reference proteome</keyword>
<evidence type="ECO:0000256" key="1">
    <source>
        <dbReference type="SAM" id="Phobius"/>
    </source>
</evidence>
<proteinExistence type="predicted"/>
<evidence type="ECO:0000313" key="3">
    <source>
        <dbReference type="Proteomes" id="UP000238493"/>
    </source>
</evidence>
<dbReference type="EMBL" id="PTRC01000025">
    <property type="protein sequence ID" value="PQA72747.1"/>
    <property type="molecule type" value="Genomic_DNA"/>
</dbReference>
<dbReference type="NCBIfam" id="TIGR00847">
    <property type="entry name" value="ccoS"/>
    <property type="match status" value="1"/>
</dbReference>
<organism evidence="2 3">
    <name type="scientific">Brucella oryzae</name>
    <dbReference type="NCBI Taxonomy" id="335286"/>
    <lineage>
        <taxon>Bacteria</taxon>
        <taxon>Pseudomonadati</taxon>
        <taxon>Pseudomonadota</taxon>
        <taxon>Alphaproteobacteria</taxon>
        <taxon>Hyphomicrobiales</taxon>
        <taxon>Brucellaceae</taxon>
        <taxon>Brucella/Ochrobactrum group</taxon>
        <taxon>Brucella</taxon>
    </lineage>
</organism>
<dbReference type="Pfam" id="PF03597">
    <property type="entry name" value="FixS"/>
    <property type="match status" value="1"/>
</dbReference>
<dbReference type="PANTHER" id="PTHR41532:SF1">
    <property type="entry name" value="FIXS PROTEIN"/>
    <property type="match status" value="1"/>
</dbReference>
<comment type="caution">
    <text evidence="2">The sequence shown here is derived from an EMBL/GenBank/DDBJ whole genome shotgun (WGS) entry which is preliminary data.</text>
</comment>
<dbReference type="PANTHER" id="PTHR41532">
    <property type="entry name" value="FIXS PROTEIN"/>
    <property type="match status" value="1"/>
</dbReference>
<dbReference type="AlphaFoldDB" id="A0A2S7IXK6"/>